<organism evidence="2 3">
    <name type="scientific">Microcoleus asticus IPMA8</name>
    <dbReference type="NCBI Taxonomy" id="2563858"/>
    <lineage>
        <taxon>Bacteria</taxon>
        <taxon>Bacillati</taxon>
        <taxon>Cyanobacteriota</taxon>
        <taxon>Cyanophyceae</taxon>
        <taxon>Oscillatoriophycideae</taxon>
        <taxon>Oscillatoriales</taxon>
        <taxon>Microcoleaceae</taxon>
        <taxon>Microcoleus</taxon>
        <taxon>Microcoleus asticus</taxon>
    </lineage>
</organism>
<keyword evidence="1" id="KW-0812">Transmembrane</keyword>
<evidence type="ECO:0000256" key="1">
    <source>
        <dbReference type="SAM" id="Phobius"/>
    </source>
</evidence>
<feature type="transmembrane region" description="Helical" evidence="1">
    <location>
        <begin position="172"/>
        <end position="192"/>
    </location>
</feature>
<protein>
    <recommendedName>
        <fullName evidence="4">Stage II sporulation protein M</fullName>
    </recommendedName>
</protein>
<keyword evidence="1" id="KW-1133">Transmembrane helix</keyword>
<name>A0ABX2CS26_9CYAN</name>
<accession>A0ABX2CS26</accession>
<feature type="transmembrane region" description="Helical" evidence="1">
    <location>
        <begin position="268"/>
        <end position="286"/>
    </location>
</feature>
<feature type="transmembrane region" description="Helical" evidence="1">
    <location>
        <begin position="199"/>
        <end position="221"/>
    </location>
</feature>
<dbReference type="PANTHER" id="PTHR35337">
    <property type="entry name" value="SLR1478 PROTEIN"/>
    <property type="match status" value="1"/>
</dbReference>
<reference evidence="2 3" key="1">
    <citation type="journal article" date="2020" name="Sci. Rep.">
        <title>A novel cyanobacterial geosmin producer, revising GeoA distribution and dispersion patterns in Bacteria.</title>
        <authorList>
            <person name="Churro C."/>
            <person name="Semedo-Aguiar A.P."/>
            <person name="Silva A.D."/>
            <person name="Pereira-Leal J.B."/>
            <person name="Leite R.B."/>
        </authorList>
    </citation>
    <scope>NUCLEOTIDE SEQUENCE [LARGE SCALE GENOMIC DNA]</scope>
    <source>
        <strain evidence="2 3">IPMA8</strain>
    </source>
</reference>
<evidence type="ECO:0008006" key="4">
    <source>
        <dbReference type="Google" id="ProtNLM"/>
    </source>
</evidence>
<proteinExistence type="predicted"/>
<keyword evidence="3" id="KW-1185">Reference proteome</keyword>
<dbReference type="Pfam" id="PF01944">
    <property type="entry name" value="SpoIIM"/>
    <property type="match status" value="1"/>
</dbReference>
<dbReference type="PANTHER" id="PTHR35337:SF1">
    <property type="entry name" value="SLR1478 PROTEIN"/>
    <property type="match status" value="1"/>
</dbReference>
<evidence type="ECO:0000313" key="2">
    <source>
        <dbReference type="EMBL" id="NQE33207.1"/>
    </source>
</evidence>
<dbReference type="EMBL" id="SRRZ01000011">
    <property type="protein sequence ID" value="NQE33207.1"/>
    <property type="molecule type" value="Genomic_DNA"/>
</dbReference>
<sequence>MNIKRWIARREPNWKRLDTLLQQVEKKGLKSLPASEITELASLYRSVSADLARARTNEVGNILLQDLQSLTSRGYTQIYQGSRRQDWEAVVEFCRWGFPATVQQTFGYTAIATGIFLVMALIAWWFAWQDPTFLSLVVPGHLIKTVRDDGKLWMGSIVGVEPLASSSIMTNNLSVCFAAVGGGIVFGLYTVYIMAFNGVSIGAIASLVAQHNLAYPFWAFVFPHGSLELPAIFLAGGAGLIIARAIFFPGKYRRADAMKFYGTQAAQLVFGIVPMLVIAGTIEGFFSPNPAIPDPLKYLAGIGLFALLVMYCSKRRSAEVPSHIMSS</sequence>
<dbReference type="RefSeq" id="WP_172185895.1">
    <property type="nucleotide sequence ID" value="NZ_CAWPPK010000013.1"/>
</dbReference>
<keyword evidence="1" id="KW-0472">Membrane</keyword>
<gene>
    <name evidence="2" type="ORF">E5S67_00925</name>
</gene>
<feature type="transmembrane region" description="Helical" evidence="1">
    <location>
        <begin position="105"/>
        <end position="127"/>
    </location>
</feature>
<feature type="transmembrane region" description="Helical" evidence="1">
    <location>
        <begin position="298"/>
        <end position="313"/>
    </location>
</feature>
<dbReference type="InterPro" id="IPR002798">
    <property type="entry name" value="SpoIIM-like"/>
</dbReference>
<comment type="caution">
    <text evidence="2">The sequence shown here is derived from an EMBL/GenBank/DDBJ whole genome shotgun (WGS) entry which is preliminary data.</text>
</comment>
<dbReference type="Proteomes" id="UP000702425">
    <property type="component" value="Unassembled WGS sequence"/>
</dbReference>
<feature type="transmembrane region" description="Helical" evidence="1">
    <location>
        <begin position="227"/>
        <end position="247"/>
    </location>
</feature>
<evidence type="ECO:0000313" key="3">
    <source>
        <dbReference type="Proteomes" id="UP000702425"/>
    </source>
</evidence>